<dbReference type="PANTHER" id="PTHR23525:SF1">
    <property type="entry name" value="NODULIN-LIKE DOMAIN-CONTAINING PROTEIN"/>
    <property type="match status" value="1"/>
</dbReference>
<accession>A0A831UFQ8</accession>
<evidence type="ECO:0000313" key="6">
    <source>
        <dbReference type="EMBL" id="HEO41758.1"/>
    </source>
</evidence>
<sequence length="390" mass="41434">MRELSPAYRFLLAGFLWSFGGNLVYFFLNFHLEALGFSRQAIGLAQAVVLLSGVAFALPLAYLIPRLGYLKSLYLSFFFAVGSGLLLGLGLWVFPSLAGYGLAGALLQGASAPLLAQLVPEGRRVAFFSLQAALTTMSGFFSTLLAGYLSDLLGARWVLLFALPFFFLGLPLVRGLPAGMGEGRPPRFLGRIRVWLRLLLPQVVIGFGAGLVIPFLNLFLKEKFGLTYGATGLVFALSSLATGAAMLLQPLLVQRLGRLGAIVFVQALSLPFLAALAWAPWLPLVTLALLIRGALMNAAGPVYAALVMDYLAEEERPGFFLLESALWSLLFALASALSGAVQGALGLRAFDLLFAATLALYALGIAFWPWAFAKASPPGAAPGGEGRGAP</sequence>
<feature type="transmembrane region" description="Helical" evidence="4">
    <location>
        <begin position="7"/>
        <end position="28"/>
    </location>
</feature>
<feature type="transmembrane region" description="Helical" evidence="4">
    <location>
        <begin position="352"/>
        <end position="372"/>
    </location>
</feature>
<dbReference type="Pfam" id="PF07690">
    <property type="entry name" value="MFS_1"/>
    <property type="match status" value="2"/>
</dbReference>
<feature type="transmembrane region" description="Helical" evidence="4">
    <location>
        <begin position="319"/>
        <end position="340"/>
    </location>
</feature>
<feature type="domain" description="Major facilitator superfamily (MFS) profile" evidence="5">
    <location>
        <begin position="194"/>
        <end position="390"/>
    </location>
</feature>
<evidence type="ECO:0000256" key="3">
    <source>
        <dbReference type="ARBA" id="ARBA00023136"/>
    </source>
</evidence>
<dbReference type="AlphaFoldDB" id="A0A831UFQ8"/>
<dbReference type="InterPro" id="IPR036259">
    <property type="entry name" value="MFS_trans_sf"/>
</dbReference>
<feature type="transmembrane region" description="Helical" evidence="4">
    <location>
        <begin position="40"/>
        <end position="61"/>
    </location>
</feature>
<proteinExistence type="predicted"/>
<keyword evidence="3 4" id="KW-0472">Membrane</keyword>
<dbReference type="InterPro" id="IPR020846">
    <property type="entry name" value="MFS_dom"/>
</dbReference>
<dbReference type="GO" id="GO:0022857">
    <property type="term" value="F:transmembrane transporter activity"/>
    <property type="evidence" value="ECO:0007669"/>
    <property type="project" value="InterPro"/>
</dbReference>
<evidence type="ECO:0000256" key="4">
    <source>
        <dbReference type="SAM" id="Phobius"/>
    </source>
</evidence>
<gene>
    <name evidence="6" type="ORF">ENP09_02485</name>
</gene>
<name>A0A831UFQ8_9DEIN</name>
<feature type="transmembrane region" description="Helical" evidence="4">
    <location>
        <begin position="155"/>
        <end position="173"/>
    </location>
</feature>
<feature type="transmembrane region" description="Helical" evidence="4">
    <location>
        <begin position="226"/>
        <end position="247"/>
    </location>
</feature>
<dbReference type="SUPFAM" id="SSF103473">
    <property type="entry name" value="MFS general substrate transporter"/>
    <property type="match status" value="1"/>
</dbReference>
<evidence type="ECO:0000256" key="2">
    <source>
        <dbReference type="ARBA" id="ARBA00022989"/>
    </source>
</evidence>
<feature type="transmembrane region" description="Helical" evidence="4">
    <location>
        <begin position="259"/>
        <end position="281"/>
    </location>
</feature>
<keyword evidence="1 4" id="KW-0812">Transmembrane</keyword>
<feature type="transmembrane region" description="Helical" evidence="4">
    <location>
        <begin position="287"/>
        <end position="307"/>
    </location>
</feature>
<organism evidence="6">
    <name type="scientific">Thermus islandicus</name>
    <dbReference type="NCBI Taxonomy" id="540988"/>
    <lineage>
        <taxon>Bacteria</taxon>
        <taxon>Thermotogati</taxon>
        <taxon>Deinococcota</taxon>
        <taxon>Deinococci</taxon>
        <taxon>Thermales</taxon>
        <taxon>Thermaceae</taxon>
        <taxon>Thermus</taxon>
    </lineage>
</organism>
<feature type="transmembrane region" description="Helical" evidence="4">
    <location>
        <begin position="126"/>
        <end position="149"/>
    </location>
</feature>
<protein>
    <submittedName>
        <fullName evidence="6">MFS transporter</fullName>
    </submittedName>
</protein>
<feature type="transmembrane region" description="Helical" evidence="4">
    <location>
        <begin position="194"/>
        <end position="220"/>
    </location>
</feature>
<dbReference type="EMBL" id="DSHZ01000127">
    <property type="protein sequence ID" value="HEO41758.1"/>
    <property type="molecule type" value="Genomic_DNA"/>
</dbReference>
<evidence type="ECO:0000259" key="5">
    <source>
        <dbReference type="PROSITE" id="PS50850"/>
    </source>
</evidence>
<dbReference type="InterPro" id="IPR011701">
    <property type="entry name" value="MFS"/>
</dbReference>
<dbReference type="Gene3D" id="1.20.1250.20">
    <property type="entry name" value="MFS general substrate transporter like domains"/>
    <property type="match status" value="2"/>
</dbReference>
<evidence type="ECO:0000256" key="1">
    <source>
        <dbReference type="ARBA" id="ARBA00022692"/>
    </source>
</evidence>
<reference evidence="6" key="1">
    <citation type="journal article" date="2020" name="mSystems">
        <title>Genome- and Community-Level Interaction Insights into Carbon Utilization and Element Cycling Functions of Hydrothermarchaeota in Hydrothermal Sediment.</title>
        <authorList>
            <person name="Zhou Z."/>
            <person name="Liu Y."/>
            <person name="Xu W."/>
            <person name="Pan J."/>
            <person name="Luo Z.H."/>
            <person name="Li M."/>
        </authorList>
    </citation>
    <scope>NUCLEOTIDE SEQUENCE [LARGE SCALE GENOMIC DNA]</scope>
    <source>
        <strain evidence="6">SpSt-189</strain>
    </source>
</reference>
<dbReference type="PROSITE" id="PS50850">
    <property type="entry name" value="MFS"/>
    <property type="match status" value="1"/>
</dbReference>
<keyword evidence="2 4" id="KW-1133">Transmembrane helix</keyword>
<comment type="caution">
    <text evidence="6">The sequence shown here is derived from an EMBL/GenBank/DDBJ whole genome shotgun (WGS) entry which is preliminary data.</text>
</comment>
<dbReference type="PANTHER" id="PTHR23525">
    <property type="entry name" value="TRANSPORTER, PUTATIVE-RELATED"/>
    <property type="match status" value="1"/>
</dbReference>
<feature type="transmembrane region" description="Helical" evidence="4">
    <location>
        <begin position="73"/>
        <end position="94"/>
    </location>
</feature>